<feature type="region of interest" description="Disordered" evidence="2">
    <location>
        <begin position="405"/>
        <end position="438"/>
    </location>
</feature>
<dbReference type="GeneID" id="78109406"/>
<dbReference type="PANTHER" id="PTHR11014">
    <property type="entry name" value="PEPTIDASE M20 FAMILY MEMBER"/>
    <property type="match status" value="1"/>
</dbReference>
<dbReference type="PIRSF" id="PIRSF005962">
    <property type="entry name" value="Pept_M20D_amidohydro"/>
    <property type="match status" value="1"/>
</dbReference>
<keyword evidence="4" id="KW-0378">Hydrolase</keyword>
<feature type="binding site" evidence="1">
    <location>
        <position position="365"/>
    </location>
    <ligand>
        <name>Mn(2+)</name>
        <dbReference type="ChEBI" id="CHEBI:29035"/>
        <label>2</label>
    </ligand>
</feature>
<evidence type="ECO:0000313" key="4">
    <source>
        <dbReference type="EMBL" id="PKU92991.1"/>
    </source>
</evidence>
<sequence>MPLRDSELHEWYRWFHQHPEPSYAEVETTAKIAGILKDHGVTILESGLSTGLVAQIQGTRTAPGVTFPVATRHHVVALRGDIDALPIQEQTGLPYTSLNPGYLHGCGHDFNLMVALAAALELQEKRSEFAGTVKVIFQPAEEVAATKDTPTGAVVVLRTGVLDDVEAFFGTHDSNALEPGRIGISAGPVSGAVDKFSITITGQGSHAAHPDAGRSPIRPLISLAQGLESLAGLDLDPTHPRVVSITHIEAGSTWNVIPDRAFIEGTVRTAYPEDRRLLHDRIQALVDGLADAWSVDADFHWDYGSPAVVNDAGWARIAEQAAREAGLEPQSSPVTLGGEDFSYYLGHAPGVFLHIGVGNGDRPMHGPTFYPQLDALAPAGRTLATLALLALRNLDNADDAGDIDDAADSASSSNESSFGAVTTLPAIPPIHPHVSQRR</sequence>
<keyword evidence="1" id="KW-0479">Metal-binding</keyword>
<dbReference type="InterPro" id="IPR036264">
    <property type="entry name" value="Bact_exopeptidase_dim_dom"/>
</dbReference>
<dbReference type="AlphaFoldDB" id="A0A2N3QMT3"/>
<evidence type="ECO:0000259" key="3">
    <source>
        <dbReference type="Pfam" id="PF07687"/>
    </source>
</evidence>
<gene>
    <name evidence="4" type="ORF">CQR47_0476</name>
</gene>
<feature type="binding site" evidence="1">
    <location>
        <position position="106"/>
    </location>
    <ligand>
        <name>Mn(2+)</name>
        <dbReference type="ChEBI" id="CHEBI:29035"/>
        <label>2</label>
    </ligand>
</feature>
<dbReference type="Gene3D" id="3.30.70.360">
    <property type="match status" value="1"/>
</dbReference>
<dbReference type="GO" id="GO:0016787">
    <property type="term" value="F:hydrolase activity"/>
    <property type="evidence" value="ECO:0007669"/>
    <property type="project" value="UniProtKB-KW"/>
</dbReference>
<feature type="domain" description="Peptidase M20 dimerisation" evidence="3">
    <location>
        <begin position="196"/>
        <end position="289"/>
    </location>
</feature>
<dbReference type="SUPFAM" id="SSF55031">
    <property type="entry name" value="Bacterial exopeptidase dimerisation domain"/>
    <property type="match status" value="1"/>
</dbReference>
<dbReference type="PANTHER" id="PTHR11014:SF63">
    <property type="entry name" value="METALLOPEPTIDASE, PUTATIVE (AFU_ORTHOLOGUE AFUA_6G09600)-RELATED"/>
    <property type="match status" value="1"/>
</dbReference>
<feature type="binding site" evidence="1">
    <location>
        <position position="172"/>
    </location>
    <ligand>
        <name>Mn(2+)</name>
        <dbReference type="ChEBI" id="CHEBI:29035"/>
        <label>2</label>
    </ligand>
</feature>
<feature type="binding site" evidence="1">
    <location>
        <position position="142"/>
    </location>
    <ligand>
        <name>Mn(2+)</name>
        <dbReference type="ChEBI" id="CHEBI:29035"/>
        <label>2</label>
    </ligand>
</feature>
<comment type="caution">
    <text evidence="4">The sequence shown here is derived from an EMBL/GenBank/DDBJ whole genome shotgun (WGS) entry which is preliminary data.</text>
</comment>
<dbReference type="SUPFAM" id="SSF53187">
    <property type="entry name" value="Zn-dependent exopeptidases"/>
    <property type="match status" value="1"/>
</dbReference>
<dbReference type="STRING" id="33905.BTHE_0837"/>
<feature type="binding site" evidence="1">
    <location>
        <position position="108"/>
    </location>
    <ligand>
        <name>Mn(2+)</name>
        <dbReference type="ChEBI" id="CHEBI:29035"/>
        <label>2</label>
    </ligand>
</feature>
<dbReference type="NCBIfam" id="TIGR01891">
    <property type="entry name" value="amidohydrolases"/>
    <property type="match status" value="1"/>
</dbReference>
<dbReference type="RefSeq" id="WP_180334517.1">
    <property type="nucleotide sequence ID" value="NZ_PCGX01000007.1"/>
</dbReference>
<dbReference type="EMBL" id="PCGY01000010">
    <property type="protein sequence ID" value="PKU92991.1"/>
    <property type="molecule type" value="Genomic_DNA"/>
</dbReference>
<dbReference type="InterPro" id="IPR011650">
    <property type="entry name" value="Peptidase_M20_dimer"/>
</dbReference>
<name>A0A2N3QMT3_9BIFI</name>
<reference evidence="4 5" key="1">
    <citation type="submission" date="2017-10" db="EMBL/GenBank/DDBJ databases">
        <title>Bifidobacterium genomics.</title>
        <authorList>
            <person name="Lugli G.A."/>
            <person name="Milani C."/>
            <person name="Mancabelli L."/>
        </authorList>
    </citation>
    <scope>NUCLEOTIDE SEQUENCE [LARGE SCALE GENOMIC DNA]</scope>
    <source>
        <strain evidence="4 5">1542B</strain>
    </source>
</reference>
<protein>
    <submittedName>
        <fullName evidence="4">Amidohydrolase</fullName>
    </submittedName>
</protein>
<feature type="compositionally biased region" description="Low complexity" evidence="2">
    <location>
        <begin position="408"/>
        <end position="420"/>
    </location>
</feature>
<dbReference type="GO" id="GO:0046872">
    <property type="term" value="F:metal ion binding"/>
    <property type="evidence" value="ECO:0007669"/>
    <property type="project" value="UniProtKB-KW"/>
</dbReference>
<proteinExistence type="predicted"/>
<dbReference type="Pfam" id="PF07687">
    <property type="entry name" value="M20_dimer"/>
    <property type="match status" value="1"/>
</dbReference>
<dbReference type="Proteomes" id="UP000233727">
    <property type="component" value="Unassembled WGS sequence"/>
</dbReference>
<dbReference type="Gene3D" id="3.40.630.10">
    <property type="entry name" value="Zn peptidases"/>
    <property type="match status" value="1"/>
</dbReference>
<keyword evidence="1" id="KW-0464">Manganese</keyword>
<dbReference type="InterPro" id="IPR017439">
    <property type="entry name" value="Amidohydrolase"/>
</dbReference>
<accession>A0A2N3QMT3</accession>
<organism evidence="4 5">
    <name type="scientific">Bifidobacterium thermophilum</name>
    <dbReference type="NCBI Taxonomy" id="33905"/>
    <lineage>
        <taxon>Bacteria</taxon>
        <taxon>Bacillati</taxon>
        <taxon>Actinomycetota</taxon>
        <taxon>Actinomycetes</taxon>
        <taxon>Bifidobacteriales</taxon>
        <taxon>Bifidobacteriaceae</taxon>
        <taxon>Bifidobacterium</taxon>
    </lineage>
</organism>
<evidence type="ECO:0000256" key="1">
    <source>
        <dbReference type="PIRSR" id="PIRSR005962-1"/>
    </source>
</evidence>
<comment type="cofactor">
    <cofactor evidence="1">
        <name>Mn(2+)</name>
        <dbReference type="ChEBI" id="CHEBI:29035"/>
    </cofactor>
    <text evidence="1">The Mn(2+) ion enhances activity.</text>
</comment>
<dbReference type="InterPro" id="IPR002933">
    <property type="entry name" value="Peptidase_M20"/>
</dbReference>
<dbReference type="Pfam" id="PF01546">
    <property type="entry name" value="Peptidase_M20"/>
    <property type="match status" value="1"/>
</dbReference>
<evidence type="ECO:0000256" key="2">
    <source>
        <dbReference type="SAM" id="MobiDB-lite"/>
    </source>
</evidence>
<evidence type="ECO:0000313" key="5">
    <source>
        <dbReference type="Proteomes" id="UP000233727"/>
    </source>
</evidence>